<name>A0ABQ9E5D9_TEGGR</name>
<evidence type="ECO:0000256" key="3">
    <source>
        <dbReference type="ARBA" id="ARBA00004555"/>
    </source>
</evidence>
<keyword evidence="13" id="KW-0333">Golgi apparatus</keyword>
<feature type="compositionally biased region" description="Polar residues" evidence="16">
    <location>
        <begin position="281"/>
        <end position="292"/>
    </location>
</feature>
<evidence type="ECO:0000256" key="1">
    <source>
        <dbReference type="ARBA" id="ARBA00004170"/>
    </source>
</evidence>
<keyword evidence="9" id="KW-0344">Guanine-nucleotide releasing factor</keyword>
<feature type="compositionally biased region" description="Basic and acidic residues" evidence="16">
    <location>
        <begin position="101"/>
        <end position="129"/>
    </location>
</feature>
<feature type="domain" description="EF-hand" evidence="17">
    <location>
        <begin position="159"/>
        <end position="194"/>
    </location>
</feature>
<dbReference type="PANTHER" id="PTHR19237">
    <property type="entry name" value="NUCLEOBINDIN"/>
    <property type="match status" value="1"/>
</dbReference>
<evidence type="ECO:0000256" key="13">
    <source>
        <dbReference type="ARBA" id="ARBA00023034"/>
    </source>
</evidence>
<feature type="region of interest" description="Disordered" evidence="16">
    <location>
        <begin position="267"/>
        <end position="292"/>
    </location>
</feature>
<keyword evidence="6" id="KW-0963">Cytoplasm</keyword>
<dbReference type="InterPro" id="IPR057576">
    <property type="entry name" value="NUCB1_N"/>
</dbReference>
<dbReference type="SMART" id="SM00054">
    <property type="entry name" value="EFh"/>
    <property type="match status" value="2"/>
</dbReference>
<evidence type="ECO:0000256" key="4">
    <source>
        <dbReference type="ARBA" id="ARBA00004613"/>
    </source>
</evidence>
<dbReference type="Pfam" id="PF13499">
    <property type="entry name" value="EF-hand_7"/>
    <property type="match status" value="1"/>
</dbReference>
<dbReference type="InterPro" id="IPR011992">
    <property type="entry name" value="EF-hand-dom_pair"/>
</dbReference>
<reference evidence="18 19" key="1">
    <citation type="submission" date="2022-12" db="EMBL/GenBank/DDBJ databases">
        <title>Chromosome-level genome of Tegillarca granosa.</title>
        <authorList>
            <person name="Kim J."/>
        </authorList>
    </citation>
    <scope>NUCLEOTIDE SEQUENCE [LARGE SCALE GENOMIC DNA]</scope>
    <source>
        <strain evidence="18">Teg-2019</strain>
        <tissue evidence="18">Adductor muscle</tissue>
    </source>
</reference>
<keyword evidence="15" id="KW-0472">Membrane</keyword>
<evidence type="ECO:0000256" key="10">
    <source>
        <dbReference type="ARBA" id="ARBA00022729"/>
    </source>
</evidence>
<sequence length="292" mass="35206">MENVLNHYNENYRILVTSGKIAIHLEMVAHHVRERLDEIKRKEVDRLRVKGFDERVLHHLDVENPHTFEMKDLEKLIVKATKDLDELDQKRKKEFKEYEMEKEHERREHLKELPEEERKKEEAKFEEMKKKHKDHPKVHHPGSKKQLEEVWEEKDHMDPDTFDPKTFFKKHDINGDQYLDVSEVESLFQEELDKVYDPENPEDDMEERYEEMNRMREHVMKEIDLNHDGMVSEQEFLDYSHNKDFEKDEGWDTLDEQEQYSEDDLHAWNATGNAARATARSLQPGSTEIPTT</sequence>
<keyword evidence="19" id="KW-1185">Reference proteome</keyword>
<dbReference type="InterPro" id="IPR018247">
    <property type="entry name" value="EF_Hand_1_Ca_BS"/>
</dbReference>
<keyword evidence="14" id="KW-0238">DNA-binding</keyword>
<comment type="similarity">
    <text evidence="5">Belongs to the nucleobindin family.</text>
</comment>
<evidence type="ECO:0000256" key="14">
    <source>
        <dbReference type="ARBA" id="ARBA00023125"/>
    </source>
</evidence>
<comment type="caution">
    <text evidence="18">The sequence shown here is derived from an EMBL/GenBank/DDBJ whole genome shotgun (WGS) entry which is preliminary data.</text>
</comment>
<accession>A0ABQ9E5D9</accession>
<evidence type="ECO:0000256" key="15">
    <source>
        <dbReference type="ARBA" id="ARBA00023136"/>
    </source>
</evidence>
<dbReference type="PROSITE" id="PS50222">
    <property type="entry name" value="EF_HAND_2"/>
    <property type="match status" value="2"/>
</dbReference>
<evidence type="ECO:0000256" key="2">
    <source>
        <dbReference type="ARBA" id="ARBA00004496"/>
    </source>
</evidence>
<evidence type="ECO:0000313" key="19">
    <source>
        <dbReference type="Proteomes" id="UP001217089"/>
    </source>
</evidence>
<evidence type="ECO:0000256" key="5">
    <source>
        <dbReference type="ARBA" id="ARBA00008063"/>
    </source>
</evidence>
<evidence type="ECO:0000256" key="8">
    <source>
        <dbReference type="ARBA" id="ARBA00022553"/>
    </source>
</evidence>
<dbReference type="InterPro" id="IPR040250">
    <property type="entry name" value="Nucleobindin"/>
</dbReference>
<evidence type="ECO:0000256" key="16">
    <source>
        <dbReference type="SAM" id="MobiDB-lite"/>
    </source>
</evidence>
<dbReference type="Proteomes" id="UP001217089">
    <property type="component" value="Unassembled WGS sequence"/>
</dbReference>
<dbReference type="EMBL" id="JARBDR010000921">
    <property type="protein sequence ID" value="KAJ8299102.1"/>
    <property type="molecule type" value="Genomic_DNA"/>
</dbReference>
<keyword evidence="12" id="KW-0106">Calcium</keyword>
<comment type="subcellular location">
    <subcellularLocation>
        <location evidence="2">Cytoplasm</location>
    </subcellularLocation>
    <subcellularLocation>
        <location evidence="3">Golgi apparatus</location>
    </subcellularLocation>
    <subcellularLocation>
        <location evidence="1">Membrane</location>
        <topology evidence="1">Peripheral membrane protein</topology>
    </subcellularLocation>
    <subcellularLocation>
        <location evidence="4">Secreted</location>
    </subcellularLocation>
</comment>
<keyword evidence="8" id="KW-0597">Phosphoprotein</keyword>
<dbReference type="PROSITE" id="PS00018">
    <property type="entry name" value="EF_HAND_1"/>
    <property type="match status" value="2"/>
</dbReference>
<evidence type="ECO:0000256" key="7">
    <source>
        <dbReference type="ARBA" id="ARBA00022525"/>
    </source>
</evidence>
<evidence type="ECO:0000256" key="9">
    <source>
        <dbReference type="ARBA" id="ARBA00022658"/>
    </source>
</evidence>
<evidence type="ECO:0000259" key="17">
    <source>
        <dbReference type="PROSITE" id="PS50222"/>
    </source>
</evidence>
<feature type="compositionally biased region" description="Basic residues" evidence="16">
    <location>
        <begin position="130"/>
        <end position="143"/>
    </location>
</feature>
<proteinExistence type="inferred from homology"/>
<dbReference type="SUPFAM" id="SSF47473">
    <property type="entry name" value="EF-hand"/>
    <property type="match status" value="1"/>
</dbReference>
<protein>
    <recommendedName>
        <fullName evidence="17">EF-hand domain-containing protein</fullName>
    </recommendedName>
</protein>
<evidence type="ECO:0000256" key="11">
    <source>
        <dbReference type="ARBA" id="ARBA00022737"/>
    </source>
</evidence>
<feature type="compositionally biased region" description="Low complexity" evidence="16">
    <location>
        <begin position="267"/>
        <end position="280"/>
    </location>
</feature>
<keyword evidence="11" id="KW-0677">Repeat</keyword>
<evidence type="ECO:0000256" key="6">
    <source>
        <dbReference type="ARBA" id="ARBA00022490"/>
    </source>
</evidence>
<keyword evidence="10" id="KW-0732">Signal</keyword>
<dbReference type="InterPro" id="IPR002048">
    <property type="entry name" value="EF_hand_dom"/>
</dbReference>
<gene>
    <name evidence="18" type="ORF">KUTeg_023162</name>
</gene>
<dbReference type="Gene3D" id="1.10.238.10">
    <property type="entry name" value="EF-hand"/>
    <property type="match status" value="1"/>
</dbReference>
<evidence type="ECO:0000256" key="12">
    <source>
        <dbReference type="ARBA" id="ARBA00022837"/>
    </source>
</evidence>
<feature type="domain" description="EF-hand" evidence="17">
    <location>
        <begin position="211"/>
        <end position="246"/>
    </location>
</feature>
<dbReference type="Pfam" id="PF25434">
    <property type="entry name" value="NUCB1_N"/>
    <property type="match status" value="1"/>
</dbReference>
<organism evidence="18 19">
    <name type="scientific">Tegillarca granosa</name>
    <name type="common">Malaysian cockle</name>
    <name type="synonym">Anadara granosa</name>
    <dbReference type="NCBI Taxonomy" id="220873"/>
    <lineage>
        <taxon>Eukaryota</taxon>
        <taxon>Metazoa</taxon>
        <taxon>Spiralia</taxon>
        <taxon>Lophotrochozoa</taxon>
        <taxon>Mollusca</taxon>
        <taxon>Bivalvia</taxon>
        <taxon>Autobranchia</taxon>
        <taxon>Pteriomorphia</taxon>
        <taxon>Arcoida</taxon>
        <taxon>Arcoidea</taxon>
        <taxon>Arcidae</taxon>
        <taxon>Tegillarca</taxon>
    </lineage>
</organism>
<keyword evidence="7" id="KW-0964">Secreted</keyword>
<dbReference type="PANTHER" id="PTHR19237:SF20">
    <property type="entry name" value="NUCLEOBINDIN 1"/>
    <property type="match status" value="1"/>
</dbReference>
<evidence type="ECO:0000313" key="18">
    <source>
        <dbReference type="EMBL" id="KAJ8299102.1"/>
    </source>
</evidence>
<feature type="region of interest" description="Disordered" evidence="16">
    <location>
        <begin position="101"/>
        <end position="146"/>
    </location>
</feature>